<accession>A0A7I8DAS0</accession>
<feature type="domain" description="Chemotaxis phosphatase CheX-like" evidence="2">
    <location>
        <begin position="43"/>
        <end position="119"/>
    </location>
</feature>
<reference evidence="3 4" key="1">
    <citation type="submission" date="2020-08" db="EMBL/GenBank/DDBJ databases">
        <title>Complete Genome Sequence of Effusibacillus dendaii Strain skT53, Isolated from Farmland soil.</title>
        <authorList>
            <person name="Konishi T."/>
            <person name="Kawasaki H."/>
        </authorList>
    </citation>
    <scope>NUCLEOTIDE SEQUENCE [LARGE SCALE GENOMIC DNA]</scope>
    <source>
        <strain evidence="4">skT53</strain>
    </source>
</reference>
<evidence type="ECO:0000313" key="4">
    <source>
        <dbReference type="Proteomes" id="UP000593802"/>
    </source>
</evidence>
<dbReference type="InterPro" id="IPR038756">
    <property type="entry name" value="CheX-like"/>
</dbReference>
<sequence length="150" mass="15868">MTNQHITEVLNGTLQAVTNVIPVPVTANRPTLVTAPIMQPEMGVLIGITGNVRGRLIIEGTADVFGQIGEKMYGMALEGAMLESFTGELGNMIAGNLSTNVSQKGIDIDITPPTVMVGQTKLFGFSQALQIPVTVEGVGDCQVILMLEEQ</sequence>
<proteinExistence type="predicted"/>
<dbReference type="InterPro" id="IPR028976">
    <property type="entry name" value="CheC-like_sf"/>
</dbReference>
<evidence type="ECO:0000259" key="2">
    <source>
        <dbReference type="Pfam" id="PF13690"/>
    </source>
</evidence>
<dbReference type="CDD" id="cd17906">
    <property type="entry name" value="CheX"/>
    <property type="match status" value="1"/>
</dbReference>
<keyword evidence="1" id="KW-0145">Chemotaxis</keyword>
<dbReference type="AlphaFoldDB" id="A0A7I8DAS0"/>
<dbReference type="InterPro" id="IPR028051">
    <property type="entry name" value="CheX-like_dom"/>
</dbReference>
<dbReference type="Gene3D" id="3.40.1550.10">
    <property type="entry name" value="CheC-like"/>
    <property type="match status" value="1"/>
</dbReference>
<dbReference type="RefSeq" id="WP_200756931.1">
    <property type="nucleotide sequence ID" value="NZ_AP023366.1"/>
</dbReference>
<dbReference type="KEGG" id="eff:skT53_21800"/>
<dbReference type="PANTHER" id="PTHR39452:SF1">
    <property type="entry name" value="CHEY-P PHOSPHATASE CHEX"/>
    <property type="match status" value="1"/>
</dbReference>
<dbReference type="PANTHER" id="PTHR39452">
    <property type="entry name" value="CHEY-P PHOSPHATASE CHEX"/>
    <property type="match status" value="1"/>
</dbReference>
<gene>
    <name evidence="3" type="primary">cheX</name>
    <name evidence="3" type="ORF">skT53_21800</name>
</gene>
<keyword evidence="4" id="KW-1185">Reference proteome</keyword>
<dbReference type="Pfam" id="PF13690">
    <property type="entry name" value="CheX"/>
    <property type="match status" value="1"/>
</dbReference>
<dbReference type="Proteomes" id="UP000593802">
    <property type="component" value="Chromosome"/>
</dbReference>
<name>A0A7I8DAS0_9BACL</name>
<protein>
    <submittedName>
        <fullName evidence="3">CheY-P phosphatase CheX</fullName>
    </submittedName>
</protein>
<evidence type="ECO:0000313" key="3">
    <source>
        <dbReference type="EMBL" id="BCJ87195.1"/>
    </source>
</evidence>
<dbReference type="SUPFAM" id="SSF103039">
    <property type="entry name" value="CheC-like"/>
    <property type="match status" value="1"/>
</dbReference>
<dbReference type="GO" id="GO:0006935">
    <property type="term" value="P:chemotaxis"/>
    <property type="evidence" value="ECO:0007669"/>
    <property type="project" value="UniProtKB-KW"/>
</dbReference>
<evidence type="ECO:0000256" key="1">
    <source>
        <dbReference type="ARBA" id="ARBA00022500"/>
    </source>
</evidence>
<organism evidence="3 4">
    <name type="scientific">Effusibacillus dendaii</name>
    <dbReference type="NCBI Taxonomy" id="2743772"/>
    <lineage>
        <taxon>Bacteria</taxon>
        <taxon>Bacillati</taxon>
        <taxon>Bacillota</taxon>
        <taxon>Bacilli</taxon>
        <taxon>Bacillales</taxon>
        <taxon>Alicyclobacillaceae</taxon>
        <taxon>Effusibacillus</taxon>
    </lineage>
</organism>
<dbReference type="EMBL" id="AP023366">
    <property type="protein sequence ID" value="BCJ87195.1"/>
    <property type="molecule type" value="Genomic_DNA"/>
</dbReference>